<dbReference type="Proteomes" id="UP000321947">
    <property type="component" value="Unassembled WGS sequence"/>
</dbReference>
<accession>A0A5A7SWI9</accession>
<name>A0A5A7SWI9_CUCMM</name>
<comment type="caution">
    <text evidence="1">The sequence shown here is derived from an EMBL/GenBank/DDBJ whole genome shotgun (WGS) entry which is preliminary data.</text>
</comment>
<evidence type="ECO:0000313" key="4">
    <source>
        <dbReference type="Proteomes" id="UP000321947"/>
    </source>
</evidence>
<proteinExistence type="predicted"/>
<protein>
    <submittedName>
        <fullName evidence="1">Uncharacterized protein</fullName>
    </submittedName>
</protein>
<dbReference type="Proteomes" id="UP000321393">
    <property type="component" value="Unassembled WGS sequence"/>
</dbReference>
<reference evidence="3 4" key="1">
    <citation type="submission" date="2019-08" db="EMBL/GenBank/DDBJ databases">
        <title>Draft genome sequences of two oriental melons (Cucumis melo L. var makuwa).</title>
        <authorList>
            <person name="Kwon S.-Y."/>
        </authorList>
    </citation>
    <scope>NUCLEOTIDE SEQUENCE [LARGE SCALE GENOMIC DNA]</scope>
    <source>
        <strain evidence="4">cv. Chang Bougi</strain>
        <strain evidence="3">cv. SW 3</strain>
        <tissue evidence="1">Leaf</tissue>
    </source>
</reference>
<sequence>MYEYRLNIFINSNWDSLKGVERHLLTIGMCPSYTEWVYHGEPVNLYRGIGRFDEGTNTDPFHEGTSNNSFHIEGTSSNMFYEDNEMLRMLHSLQSPIEYEEETTEEVDLENDIPFNSGVEKDMKNIFEELLNQACREFIDLAYCPTCGKSQYKASPIRGKRNPSQDIATLSIDTEITTIVCIAKGLMKNEMTLG</sequence>
<dbReference type="AlphaFoldDB" id="A0A5A7SWI9"/>
<dbReference type="EMBL" id="SSTD01020124">
    <property type="protein sequence ID" value="TYJ95659.1"/>
    <property type="molecule type" value="Genomic_DNA"/>
</dbReference>
<dbReference type="EMBL" id="SSTE01020856">
    <property type="protein sequence ID" value="KAA0033529.1"/>
    <property type="molecule type" value="Genomic_DNA"/>
</dbReference>
<evidence type="ECO:0000313" key="3">
    <source>
        <dbReference type="Proteomes" id="UP000321393"/>
    </source>
</evidence>
<evidence type="ECO:0000313" key="1">
    <source>
        <dbReference type="EMBL" id="KAA0033529.1"/>
    </source>
</evidence>
<organism evidence="1 3">
    <name type="scientific">Cucumis melo var. makuwa</name>
    <name type="common">Oriental melon</name>
    <dbReference type="NCBI Taxonomy" id="1194695"/>
    <lineage>
        <taxon>Eukaryota</taxon>
        <taxon>Viridiplantae</taxon>
        <taxon>Streptophyta</taxon>
        <taxon>Embryophyta</taxon>
        <taxon>Tracheophyta</taxon>
        <taxon>Spermatophyta</taxon>
        <taxon>Magnoliopsida</taxon>
        <taxon>eudicotyledons</taxon>
        <taxon>Gunneridae</taxon>
        <taxon>Pentapetalae</taxon>
        <taxon>rosids</taxon>
        <taxon>fabids</taxon>
        <taxon>Cucurbitales</taxon>
        <taxon>Cucurbitaceae</taxon>
        <taxon>Benincaseae</taxon>
        <taxon>Cucumis</taxon>
    </lineage>
</organism>
<evidence type="ECO:0000313" key="2">
    <source>
        <dbReference type="EMBL" id="TYJ95659.1"/>
    </source>
</evidence>
<gene>
    <name evidence="2" type="ORF">E5676_scaffold104G00900</name>
    <name evidence="1" type="ORF">E6C27_scaffold261G00730</name>
</gene>